<dbReference type="Proteomes" id="UP000503251">
    <property type="component" value="Chromosome"/>
</dbReference>
<dbReference type="InterPro" id="IPR036388">
    <property type="entry name" value="WH-like_DNA-bd_sf"/>
</dbReference>
<dbReference type="SUPFAM" id="SSF46785">
    <property type="entry name" value="Winged helix' DNA-binding domain"/>
    <property type="match status" value="1"/>
</dbReference>
<dbReference type="PROSITE" id="PS50949">
    <property type="entry name" value="HTH_GNTR"/>
    <property type="match status" value="1"/>
</dbReference>
<gene>
    <name evidence="6" type="ORF">DQK91_20485</name>
    <name evidence="5" type="ORF">E8L03_03250</name>
</gene>
<proteinExistence type="predicted"/>
<dbReference type="AlphaFoldDB" id="A0A6P1ZBS5"/>
<evidence type="ECO:0000313" key="5">
    <source>
        <dbReference type="EMBL" id="QJT08003.1"/>
    </source>
</evidence>
<evidence type="ECO:0000313" key="8">
    <source>
        <dbReference type="Proteomes" id="UP000503251"/>
    </source>
</evidence>
<dbReference type="Pfam" id="PF00392">
    <property type="entry name" value="GntR"/>
    <property type="match status" value="1"/>
</dbReference>
<evidence type="ECO:0000256" key="2">
    <source>
        <dbReference type="ARBA" id="ARBA00023125"/>
    </source>
</evidence>
<dbReference type="InterPro" id="IPR008920">
    <property type="entry name" value="TF_FadR/GntR_C"/>
</dbReference>
<protein>
    <submittedName>
        <fullName evidence="5">GntR family transcriptional regulator</fullName>
    </submittedName>
</protein>
<dbReference type="SUPFAM" id="SSF48008">
    <property type="entry name" value="GntR ligand-binding domain-like"/>
    <property type="match status" value="1"/>
</dbReference>
<dbReference type="GO" id="GO:0003700">
    <property type="term" value="F:DNA-binding transcription factor activity"/>
    <property type="evidence" value="ECO:0007669"/>
    <property type="project" value="InterPro"/>
</dbReference>
<dbReference type="Gene3D" id="1.10.10.10">
    <property type="entry name" value="Winged helix-like DNA-binding domain superfamily/Winged helix DNA-binding domain"/>
    <property type="match status" value="1"/>
</dbReference>
<dbReference type="Proteomes" id="UP000434052">
    <property type="component" value="Unassembled WGS sequence"/>
</dbReference>
<dbReference type="RefSeq" id="WP_144307278.1">
    <property type="nucleotide sequence ID" value="NZ_CP039543.1"/>
</dbReference>
<keyword evidence="3" id="KW-0804">Transcription</keyword>
<evidence type="ECO:0000256" key="1">
    <source>
        <dbReference type="ARBA" id="ARBA00023015"/>
    </source>
</evidence>
<dbReference type="EMBL" id="QMIF01000021">
    <property type="protein sequence ID" value="TVM30613.1"/>
    <property type="molecule type" value="Genomic_DNA"/>
</dbReference>
<evidence type="ECO:0000313" key="7">
    <source>
        <dbReference type="Proteomes" id="UP000434052"/>
    </source>
</evidence>
<organism evidence="6 7">
    <name type="scientific">Oceanidesulfovibrio marinus</name>
    <dbReference type="NCBI Taxonomy" id="370038"/>
    <lineage>
        <taxon>Bacteria</taxon>
        <taxon>Pseudomonadati</taxon>
        <taxon>Thermodesulfobacteriota</taxon>
        <taxon>Desulfovibrionia</taxon>
        <taxon>Desulfovibrionales</taxon>
        <taxon>Desulfovibrionaceae</taxon>
        <taxon>Oceanidesulfovibrio</taxon>
    </lineage>
</organism>
<name>A0A6P1ZBS5_9BACT</name>
<dbReference type="EMBL" id="CP039543">
    <property type="protein sequence ID" value="QJT08003.1"/>
    <property type="molecule type" value="Genomic_DNA"/>
</dbReference>
<evidence type="ECO:0000256" key="3">
    <source>
        <dbReference type="ARBA" id="ARBA00023163"/>
    </source>
</evidence>
<keyword evidence="8" id="KW-1185">Reference proteome</keyword>
<dbReference type="InterPro" id="IPR036390">
    <property type="entry name" value="WH_DNA-bd_sf"/>
</dbReference>
<reference evidence="5 8" key="2">
    <citation type="submission" date="2019-04" db="EMBL/GenBank/DDBJ databases">
        <title>Isolation and culture of sulfate reducing bacteria from the cold seep of the South China Sea.</title>
        <authorList>
            <person name="Sun C."/>
            <person name="Liu R."/>
        </authorList>
    </citation>
    <scope>NUCLEOTIDE SEQUENCE [LARGE SCALE GENOMIC DNA]</scope>
    <source>
        <strain evidence="5 8">CS1</strain>
    </source>
</reference>
<dbReference type="InterPro" id="IPR000524">
    <property type="entry name" value="Tscrpt_reg_HTH_GntR"/>
</dbReference>
<dbReference type="OrthoDB" id="5430472at2"/>
<evidence type="ECO:0000313" key="6">
    <source>
        <dbReference type="EMBL" id="TVM30613.1"/>
    </source>
</evidence>
<evidence type="ECO:0000259" key="4">
    <source>
        <dbReference type="PROSITE" id="PS50949"/>
    </source>
</evidence>
<dbReference type="GO" id="GO:0003677">
    <property type="term" value="F:DNA binding"/>
    <property type="evidence" value="ECO:0007669"/>
    <property type="project" value="UniProtKB-KW"/>
</dbReference>
<dbReference type="SMART" id="SM00345">
    <property type="entry name" value="HTH_GNTR"/>
    <property type="match status" value="1"/>
</dbReference>
<keyword evidence="2" id="KW-0238">DNA-binding</keyword>
<dbReference type="Gene3D" id="1.20.120.530">
    <property type="entry name" value="GntR ligand-binding domain-like"/>
    <property type="match status" value="1"/>
</dbReference>
<accession>A0A6P1ZBS5</accession>
<sequence length="234" mass="26845">MSKELLREVAFRRFKEKLFAHTLEPGQFLSQRELSEMLDVPLAPMREAVQRLASAGLVRIIAQRGVQILEPSPQMLNEAFELRIILECAAIKTIPLSSISEQLRENEELVLRLQSILVEPLGFERIKEVLSVDWMLHKQLIQAMGNETIESVYNINADKIRLARLRQHFRAEQLYQALDEHMKVIKALLDQDKDTAAAYMELHLKNALTRGLGISNLYRGNNLHEFPAKSHPST</sequence>
<keyword evidence="1" id="KW-0805">Transcription regulation</keyword>
<dbReference type="PANTHER" id="PTHR43537">
    <property type="entry name" value="TRANSCRIPTIONAL REGULATOR, GNTR FAMILY"/>
    <property type="match status" value="1"/>
</dbReference>
<feature type="domain" description="HTH gntR-type" evidence="4">
    <location>
        <begin position="4"/>
        <end position="71"/>
    </location>
</feature>
<dbReference type="Pfam" id="PF07729">
    <property type="entry name" value="FCD"/>
    <property type="match status" value="1"/>
</dbReference>
<dbReference type="PANTHER" id="PTHR43537:SF24">
    <property type="entry name" value="GLUCONATE OPERON TRANSCRIPTIONAL REPRESSOR"/>
    <property type="match status" value="1"/>
</dbReference>
<dbReference type="InterPro" id="IPR011711">
    <property type="entry name" value="GntR_C"/>
</dbReference>
<reference evidence="6 7" key="1">
    <citation type="submission" date="2018-06" db="EMBL/GenBank/DDBJ databases">
        <title>Complete genome of Desulfovibrio marinus P48SEP.</title>
        <authorList>
            <person name="Crispim J.S."/>
            <person name="Vidigal P.M.P."/>
            <person name="Silva L.C.F."/>
            <person name="Araujo L.C."/>
            <person name="Laguardia C.N."/>
            <person name="Dias R.S."/>
            <person name="Sousa M.P."/>
            <person name="Paula S.O."/>
            <person name="Silva C."/>
        </authorList>
    </citation>
    <scope>NUCLEOTIDE SEQUENCE [LARGE SCALE GENOMIC DNA]</scope>
    <source>
        <strain evidence="6 7">P48SEP</strain>
    </source>
</reference>
<dbReference type="SMART" id="SM00895">
    <property type="entry name" value="FCD"/>
    <property type="match status" value="1"/>
</dbReference>